<gene>
    <name evidence="2" type="ORF">NWE54_23395</name>
</gene>
<dbReference type="EMBL" id="CP102774">
    <property type="protein sequence ID" value="UZF86672.1"/>
    <property type="molecule type" value="Genomic_DNA"/>
</dbReference>
<dbReference type="PANTHER" id="PTHR11365">
    <property type="entry name" value="5-OXOPROLINASE RELATED"/>
    <property type="match status" value="1"/>
</dbReference>
<evidence type="ECO:0000313" key="2">
    <source>
        <dbReference type="EMBL" id="UZF86672.1"/>
    </source>
</evidence>
<sequence>MDPVLTEIMKNRFTAMAEEAATVAYRTAHTTFVKQTQDFQVALATLAGEFFAYPVMTGVTSGSGQSIRPFLDEFDRESLRPGDVLISNDPFRTGGLVTHMMDIHLVRPVFLDGELLCFAWSFVHASDIGGAVPGSISPDFTESFQEGLRLRPMKIVRAGELNQDVVDILRDNSRIGDAVWGDLEALMAAMRLLDARAVELARKVGLATFRQGIENVLSYAEQKARSVIGRLKDGDYHFTDYLEGNDVDHAIHIHCKLTISGEEASIDYSGSSAQVHAAMNFYTGSRTHPFLCLALTNYIQTVEPLTPVNGGLLRPVTAFAPLGSLMNAEFPAASGNRWVAVMRVYDALIGCLNQAIPEGIAACGAGQAGIISAAWIDPITGRSRVAVVEPFSGGSGGRVRADGVDGTDTMIGYLKSTPVEHVEIETPLIVRRHELVADTFGHGRHRGGASILIELESRADDVKLTVRGLDRYRFQPWGAFGGEPGQTGSAVLTTADTSEEIGRVKILTLQKGDVLRLTSPSGGGFGNPLERDPTLVLKDVCDGLLSVRDAADIYGVVIAAGDVDVVEAEATRTRGQPKDRQWSVTLGDARDRYESVWPVEASLALGRATTNLPAGMRRAALTASRRDLTRDGVPVDAAQVADVVKHHGRVTAP</sequence>
<dbReference type="InterPro" id="IPR045079">
    <property type="entry name" value="Oxoprolinase-like"/>
</dbReference>
<dbReference type="AlphaFoldDB" id="A0A9E7ZT95"/>
<organism evidence="2">
    <name type="scientific">Bosea sp. NBC_00436</name>
    <dbReference type="NCBI Taxonomy" id="2969620"/>
    <lineage>
        <taxon>Bacteria</taxon>
        <taxon>Pseudomonadati</taxon>
        <taxon>Pseudomonadota</taxon>
        <taxon>Alphaproteobacteria</taxon>
        <taxon>Hyphomicrobiales</taxon>
        <taxon>Boseaceae</taxon>
        <taxon>Bosea</taxon>
    </lineage>
</organism>
<feature type="domain" description="Hydantoinase B/oxoprolinase" evidence="1">
    <location>
        <begin position="2"/>
        <end position="528"/>
    </location>
</feature>
<dbReference type="InterPro" id="IPR003692">
    <property type="entry name" value="Hydantoinase_B"/>
</dbReference>
<dbReference type="Pfam" id="PF02538">
    <property type="entry name" value="Hydantoinase_B"/>
    <property type="match status" value="1"/>
</dbReference>
<evidence type="ECO:0000259" key="1">
    <source>
        <dbReference type="Pfam" id="PF02538"/>
    </source>
</evidence>
<protein>
    <submittedName>
        <fullName evidence="2">Hydantoinase B/oxoprolinase family protein</fullName>
    </submittedName>
</protein>
<name>A0A9E7ZT95_9HYPH</name>
<dbReference type="GO" id="GO:0005829">
    <property type="term" value="C:cytosol"/>
    <property type="evidence" value="ECO:0007669"/>
    <property type="project" value="TreeGrafter"/>
</dbReference>
<reference evidence="2" key="1">
    <citation type="submission" date="2022-08" db="EMBL/GenBank/DDBJ databases">
        <title>Complete Genome Sequences of 2 Bosea sp. soil isolates.</title>
        <authorList>
            <person name="Alvarez Arevalo M."/>
            <person name="Sterndorff E.B."/>
            <person name="Faurdal D."/>
            <person name="Joergensen T.S."/>
            <person name="Weber T."/>
        </authorList>
    </citation>
    <scope>NUCLEOTIDE SEQUENCE</scope>
    <source>
        <strain evidence="2">NBC_00436</strain>
    </source>
</reference>
<dbReference type="GO" id="GO:0006749">
    <property type="term" value="P:glutathione metabolic process"/>
    <property type="evidence" value="ECO:0007669"/>
    <property type="project" value="TreeGrafter"/>
</dbReference>
<proteinExistence type="predicted"/>
<dbReference type="PANTHER" id="PTHR11365:SF23">
    <property type="entry name" value="HYPOTHETICAL 5-OXOPROLINASE (EUROFUNG)-RELATED"/>
    <property type="match status" value="1"/>
</dbReference>
<accession>A0A9E7ZT95</accession>
<dbReference type="GO" id="GO:0017168">
    <property type="term" value="F:5-oxoprolinase (ATP-hydrolyzing) activity"/>
    <property type="evidence" value="ECO:0007669"/>
    <property type="project" value="TreeGrafter"/>
</dbReference>